<dbReference type="PRINTS" id="PR00411">
    <property type="entry name" value="PNDRDTASEI"/>
</dbReference>
<evidence type="ECO:0000259" key="11">
    <source>
        <dbReference type="Pfam" id="PF22366"/>
    </source>
</evidence>
<dbReference type="InterPro" id="IPR045024">
    <property type="entry name" value="NDH-2"/>
</dbReference>
<evidence type="ECO:0000256" key="1">
    <source>
        <dbReference type="ARBA" id="ARBA00005272"/>
    </source>
</evidence>
<evidence type="ECO:0000256" key="3">
    <source>
        <dbReference type="ARBA" id="ARBA00022630"/>
    </source>
</evidence>
<keyword evidence="7" id="KW-0520">NAD</keyword>
<dbReference type="PANTHER" id="PTHR43706">
    <property type="entry name" value="NADH DEHYDROGENASE"/>
    <property type="match status" value="1"/>
</dbReference>
<accession>A0A242M5A8</accession>
<dbReference type="EMBL" id="NBTZ01000161">
    <property type="protein sequence ID" value="OTP66378.1"/>
    <property type="molecule type" value="Genomic_DNA"/>
</dbReference>
<comment type="catalytic activity">
    <reaction evidence="8">
        <text>a quinone + NADH + H(+) = a quinol + NAD(+)</text>
        <dbReference type="Rhea" id="RHEA:46160"/>
        <dbReference type="ChEBI" id="CHEBI:15378"/>
        <dbReference type="ChEBI" id="CHEBI:24646"/>
        <dbReference type="ChEBI" id="CHEBI:57540"/>
        <dbReference type="ChEBI" id="CHEBI:57945"/>
        <dbReference type="ChEBI" id="CHEBI:132124"/>
        <dbReference type="EC" id="1.6.5.9"/>
    </reaction>
</comment>
<protein>
    <recommendedName>
        <fullName evidence="2">NADH:ubiquinone reductase (non-electrogenic)</fullName>
        <ecNumber evidence="2">1.6.5.9</ecNumber>
    </recommendedName>
</protein>
<dbReference type="GO" id="GO:0050136">
    <property type="term" value="F:NADH dehydrogenase (quinone) (non-electrogenic) activity"/>
    <property type="evidence" value="ECO:0007669"/>
    <property type="project" value="UniProtKB-EC"/>
</dbReference>
<gene>
    <name evidence="12" type="ORF">PAMC26577_37975</name>
</gene>
<dbReference type="Pfam" id="PF07992">
    <property type="entry name" value="Pyr_redox_2"/>
    <property type="match status" value="1"/>
</dbReference>
<dbReference type="RefSeq" id="WP_236873582.1">
    <property type="nucleotide sequence ID" value="NZ_NBTZ01000161.1"/>
</dbReference>
<dbReference type="SUPFAM" id="SSF51905">
    <property type="entry name" value="FAD/NAD(P)-binding domain"/>
    <property type="match status" value="2"/>
</dbReference>
<dbReference type="InterPro" id="IPR036188">
    <property type="entry name" value="FAD/NAD-bd_sf"/>
</dbReference>
<feature type="domain" description="FAD/NAD(P)-binding" evidence="10">
    <location>
        <begin position="275"/>
        <end position="591"/>
    </location>
</feature>
<keyword evidence="5" id="KW-0809">Transit peptide</keyword>
<evidence type="ECO:0000313" key="12">
    <source>
        <dbReference type="EMBL" id="OTP66378.1"/>
    </source>
</evidence>
<evidence type="ECO:0000256" key="6">
    <source>
        <dbReference type="ARBA" id="ARBA00023002"/>
    </source>
</evidence>
<dbReference type="Proteomes" id="UP000195221">
    <property type="component" value="Unassembled WGS sequence"/>
</dbReference>
<keyword evidence="3" id="KW-0285">Flavoprotein</keyword>
<dbReference type="PRINTS" id="PR00368">
    <property type="entry name" value="FADPNR"/>
</dbReference>
<evidence type="ECO:0000256" key="8">
    <source>
        <dbReference type="ARBA" id="ARBA00047599"/>
    </source>
</evidence>
<dbReference type="EC" id="1.6.5.9" evidence="2"/>
<dbReference type="AlphaFoldDB" id="A0A242M5A8"/>
<evidence type="ECO:0000256" key="7">
    <source>
        <dbReference type="ARBA" id="ARBA00023027"/>
    </source>
</evidence>
<dbReference type="Pfam" id="PF22366">
    <property type="entry name" value="NDH2_C"/>
    <property type="match status" value="1"/>
</dbReference>
<keyword evidence="9" id="KW-0812">Transmembrane</keyword>
<evidence type="ECO:0000256" key="2">
    <source>
        <dbReference type="ARBA" id="ARBA00012637"/>
    </source>
</evidence>
<reference evidence="12 13" key="1">
    <citation type="submission" date="2017-03" db="EMBL/GenBank/DDBJ databases">
        <title>Genome analysis of strain PAMC 26577.</title>
        <authorList>
            <person name="Oh H.-M."/>
            <person name="Yang J.-A."/>
        </authorList>
    </citation>
    <scope>NUCLEOTIDE SEQUENCE [LARGE SCALE GENOMIC DNA]</scope>
    <source>
        <strain evidence="12 13">PAMC 26577</strain>
    </source>
</reference>
<feature type="transmembrane region" description="Helical" evidence="9">
    <location>
        <begin position="93"/>
        <end position="111"/>
    </location>
</feature>
<comment type="caution">
    <text evidence="12">The sequence shown here is derived from an EMBL/GenBank/DDBJ whole genome shotgun (WGS) entry which is preliminary data.</text>
</comment>
<dbReference type="InterPro" id="IPR054585">
    <property type="entry name" value="NDH2-like_C"/>
</dbReference>
<proteinExistence type="inferred from homology"/>
<dbReference type="InterPro" id="IPR023753">
    <property type="entry name" value="FAD/NAD-binding_dom"/>
</dbReference>
<keyword evidence="9" id="KW-0472">Membrane</keyword>
<evidence type="ECO:0000259" key="10">
    <source>
        <dbReference type="Pfam" id="PF07992"/>
    </source>
</evidence>
<feature type="transmembrane region" description="Helical" evidence="9">
    <location>
        <begin position="232"/>
        <end position="251"/>
    </location>
</feature>
<dbReference type="PANTHER" id="PTHR43706:SF47">
    <property type="entry name" value="EXTERNAL NADH-UBIQUINONE OXIDOREDUCTASE 1, MITOCHONDRIAL-RELATED"/>
    <property type="match status" value="1"/>
</dbReference>
<evidence type="ECO:0000313" key="13">
    <source>
        <dbReference type="Proteomes" id="UP000195221"/>
    </source>
</evidence>
<name>A0A242M5A8_CABSO</name>
<organism evidence="12 13">
    <name type="scientific">Caballeronia sordidicola</name>
    <name type="common">Burkholderia sordidicola</name>
    <dbReference type="NCBI Taxonomy" id="196367"/>
    <lineage>
        <taxon>Bacteria</taxon>
        <taxon>Pseudomonadati</taxon>
        <taxon>Pseudomonadota</taxon>
        <taxon>Betaproteobacteria</taxon>
        <taxon>Burkholderiales</taxon>
        <taxon>Burkholderiaceae</taxon>
        <taxon>Caballeronia</taxon>
    </lineage>
</organism>
<comment type="similarity">
    <text evidence="1">Belongs to the NADH dehydrogenase family.</text>
</comment>
<evidence type="ECO:0000256" key="5">
    <source>
        <dbReference type="ARBA" id="ARBA00022946"/>
    </source>
</evidence>
<keyword evidence="4" id="KW-0274">FAD</keyword>
<feature type="transmembrane region" description="Helical" evidence="9">
    <location>
        <begin position="21"/>
        <end position="41"/>
    </location>
</feature>
<dbReference type="Gene3D" id="3.50.50.100">
    <property type="match status" value="1"/>
</dbReference>
<feature type="domain" description="External alternative NADH-ubiquinone oxidoreductase-like C-terminal" evidence="11">
    <location>
        <begin position="615"/>
        <end position="671"/>
    </location>
</feature>
<feature type="transmembrane region" description="Helical" evidence="9">
    <location>
        <begin position="61"/>
        <end position="81"/>
    </location>
</feature>
<evidence type="ECO:0000256" key="4">
    <source>
        <dbReference type="ARBA" id="ARBA00022827"/>
    </source>
</evidence>
<sequence length="683" mass="73196">MIQDNFKFLTGLTAATRALCMPWLMLIARAWFAQILSVHQIMAMAESAHPSVLHVPSSVDVAFHMIVPLLLFAGFLSRPIALMLISQTLGGSSMISGAIGVKLALLMWLVVSGPDVFSLDHLLKRGMSVFPSRLMRAGDRFYDVLKRKGTPLALLAIRVALALAIVRQSSPVVQHAGLMMLGVPAGTLVQPAWLAVTVALLLVLGACTRLSALILALEISTAAVAMSMDDRLAVLLLVLLIVVAGGGLFTVDRLISLALSSVARRKSEPECRLPHVVVVGGGFGGVETVRGLSGLPCRITLIDQRNHHLFQPLLYQVATAALSPADIATPIRELFRAQRNVRVQLAQVTGVDTAKREVLTASRSVSFDYLVLATGARHGYFGKDAWAQFAPGLKTIDDAVSIRSRLLRAFEEAENAVDDTVRNAWMTFVIVGGGPTGIEMAGAIRELAHHGMSDEYRVIDPSTARVILLQSADRILPAFSAASSAAAQRSLSSLGVEVRLRSKVLSVDTDGVGIHGEHIPARTVLWAAGVEASAAAQWLGQEADSSGRLAVSADLSVAGLDGVFALGDTALSLGWNGATVPGLASAAKQQGRYAARVIGLRLRGRPAPPPFQYRHSGSLATIGRQAAVADFGRVRLWGAPAWWFWGAAHIVFLAGSRNRLTVLFNWLWAYLTYKRTTRLIIDE</sequence>
<keyword evidence="9" id="KW-1133">Transmembrane helix</keyword>
<keyword evidence="6" id="KW-0560">Oxidoreductase</keyword>
<evidence type="ECO:0000256" key="9">
    <source>
        <dbReference type="SAM" id="Phobius"/>
    </source>
</evidence>